<gene>
    <name evidence="3" type="ORF">MGAL_10B065774</name>
</gene>
<evidence type="ECO:0000259" key="2">
    <source>
        <dbReference type="PROSITE" id="PS50119"/>
    </source>
</evidence>
<dbReference type="CDD" id="cd19757">
    <property type="entry name" value="Bbox1"/>
    <property type="match status" value="1"/>
</dbReference>
<dbReference type="EMBL" id="UYJE01010504">
    <property type="protein sequence ID" value="VDI83811.1"/>
    <property type="molecule type" value="Genomic_DNA"/>
</dbReference>
<keyword evidence="1" id="KW-0863">Zinc-finger</keyword>
<dbReference type="InterPro" id="IPR000315">
    <property type="entry name" value="Znf_B-box"/>
</dbReference>
<feature type="domain" description="B box-type" evidence="2">
    <location>
        <begin position="6"/>
        <end position="53"/>
    </location>
</feature>
<dbReference type="PROSITE" id="PS50119">
    <property type="entry name" value="ZF_BBOX"/>
    <property type="match status" value="1"/>
</dbReference>
<evidence type="ECO:0000256" key="1">
    <source>
        <dbReference type="PROSITE-ProRule" id="PRU00024"/>
    </source>
</evidence>
<protein>
    <recommendedName>
        <fullName evidence="2">B box-type domain-containing protein</fullName>
    </recommendedName>
</protein>
<dbReference type="InterPro" id="IPR011042">
    <property type="entry name" value="6-blade_b-propeller_TolB-like"/>
</dbReference>
<keyword evidence="1" id="KW-0862">Zinc</keyword>
<name>A0A8B6HTY8_MYTGA</name>
<organism evidence="3 4">
    <name type="scientific">Mytilus galloprovincialis</name>
    <name type="common">Mediterranean mussel</name>
    <dbReference type="NCBI Taxonomy" id="29158"/>
    <lineage>
        <taxon>Eukaryota</taxon>
        <taxon>Metazoa</taxon>
        <taxon>Spiralia</taxon>
        <taxon>Lophotrochozoa</taxon>
        <taxon>Mollusca</taxon>
        <taxon>Bivalvia</taxon>
        <taxon>Autobranchia</taxon>
        <taxon>Pteriomorphia</taxon>
        <taxon>Mytilida</taxon>
        <taxon>Mytiloidea</taxon>
        <taxon>Mytilidae</taxon>
        <taxon>Mytilinae</taxon>
        <taxon>Mytilus</taxon>
    </lineage>
</organism>
<dbReference type="Proteomes" id="UP000596742">
    <property type="component" value="Unassembled WGS sequence"/>
</dbReference>
<reference evidence="3" key="1">
    <citation type="submission" date="2018-11" db="EMBL/GenBank/DDBJ databases">
        <authorList>
            <person name="Alioto T."/>
            <person name="Alioto T."/>
        </authorList>
    </citation>
    <scope>NUCLEOTIDE SEQUENCE</scope>
</reference>
<dbReference type="AlphaFoldDB" id="A0A8B6HTY8"/>
<sequence length="372" mass="41501">MEKALKIQILCQFCDGQAIQWKCDECKKFMCLPCKELVHDNLKSLQHHGITNVVDIVKDNPDIGNDNPDIGNDNPVQREVASEVISSVLNSYTTTIPVINSLDCSEDGFVYFMHQKIAEKSILVKGELKESSIKLSKSLKKRIFDIAINRDDELLFNEMVDNNNVCMLSQSGEINTVIDTSPMRPLSLHVNRYNELIVGIKEQGPIFPVQKDSVRQIIIFGSDNKKKVTLDTDTKGRKLFNYPARIETDSTNVLYVADWMDTDLSGKIVAVDTNGNLKFAYAGHQDLQPFFPHGIAITPSDNIVLSDQSNNALHVLNSTGELLGLHLLDSILHIHAPLSLCFDREGHLLIGSGKLDNSNAKIYVTKVAKQII</sequence>
<keyword evidence="1" id="KW-0479">Metal-binding</keyword>
<evidence type="ECO:0000313" key="3">
    <source>
        <dbReference type="EMBL" id="VDI83811.1"/>
    </source>
</evidence>
<dbReference type="OrthoDB" id="6113710at2759"/>
<dbReference type="GO" id="GO:0008270">
    <property type="term" value="F:zinc ion binding"/>
    <property type="evidence" value="ECO:0007669"/>
    <property type="project" value="UniProtKB-KW"/>
</dbReference>
<proteinExistence type="predicted"/>
<dbReference type="SUPFAM" id="SSF101898">
    <property type="entry name" value="NHL repeat"/>
    <property type="match status" value="1"/>
</dbReference>
<dbReference type="Gene3D" id="2.120.10.30">
    <property type="entry name" value="TolB, C-terminal domain"/>
    <property type="match status" value="1"/>
</dbReference>
<accession>A0A8B6HTY8</accession>
<comment type="caution">
    <text evidence="3">The sequence shown here is derived from an EMBL/GenBank/DDBJ whole genome shotgun (WGS) entry which is preliminary data.</text>
</comment>
<evidence type="ECO:0000313" key="4">
    <source>
        <dbReference type="Proteomes" id="UP000596742"/>
    </source>
</evidence>
<keyword evidence="4" id="KW-1185">Reference proteome</keyword>